<accession>A0A543FU05</accession>
<dbReference type="InterPro" id="IPR022183">
    <property type="entry name" value="DUF3710"/>
</dbReference>
<reference evidence="2 3" key="1">
    <citation type="submission" date="2019-06" db="EMBL/GenBank/DDBJ databases">
        <title>Sequencing the genomes of 1000 actinobacteria strains.</title>
        <authorList>
            <person name="Klenk H.-P."/>
        </authorList>
    </citation>
    <scope>NUCLEOTIDE SEQUENCE [LARGE SCALE GENOMIC DNA]</scope>
    <source>
        <strain evidence="2 3">DSM 45511</strain>
    </source>
</reference>
<comment type="caution">
    <text evidence="2">The sequence shown here is derived from an EMBL/GenBank/DDBJ whole genome shotgun (WGS) entry which is preliminary data.</text>
</comment>
<dbReference type="Pfam" id="PF12502">
    <property type="entry name" value="DUF3710"/>
    <property type="match status" value="1"/>
</dbReference>
<feature type="region of interest" description="Disordered" evidence="1">
    <location>
        <begin position="280"/>
        <end position="848"/>
    </location>
</feature>
<proteinExistence type="predicted"/>
<feature type="compositionally biased region" description="Basic and acidic residues" evidence="1">
    <location>
        <begin position="725"/>
        <end position="739"/>
    </location>
</feature>
<gene>
    <name evidence="2" type="ORF">FB388_4519</name>
</gene>
<dbReference type="RefSeq" id="WP_142104149.1">
    <property type="nucleotide sequence ID" value="NZ_VFPH01000002.1"/>
</dbReference>
<feature type="compositionally biased region" description="Basic and acidic residues" evidence="1">
    <location>
        <begin position="280"/>
        <end position="295"/>
    </location>
</feature>
<feature type="compositionally biased region" description="Basic and acidic residues" evidence="1">
    <location>
        <begin position="473"/>
        <end position="483"/>
    </location>
</feature>
<organism evidence="2 3">
    <name type="scientific">Pseudonocardia cypriaca</name>
    <dbReference type="NCBI Taxonomy" id="882449"/>
    <lineage>
        <taxon>Bacteria</taxon>
        <taxon>Bacillati</taxon>
        <taxon>Actinomycetota</taxon>
        <taxon>Actinomycetes</taxon>
        <taxon>Pseudonocardiales</taxon>
        <taxon>Pseudonocardiaceae</taxon>
        <taxon>Pseudonocardia</taxon>
    </lineage>
</organism>
<name>A0A543FU05_9PSEU</name>
<evidence type="ECO:0000256" key="1">
    <source>
        <dbReference type="SAM" id="MobiDB-lite"/>
    </source>
</evidence>
<dbReference type="OrthoDB" id="8480367at2"/>
<evidence type="ECO:0000313" key="2">
    <source>
        <dbReference type="EMBL" id="TQM37310.1"/>
    </source>
</evidence>
<feature type="compositionally biased region" description="Basic and acidic residues" evidence="1">
    <location>
        <begin position="420"/>
        <end position="432"/>
    </location>
</feature>
<feature type="region of interest" description="Disordered" evidence="1">
    <location>
        <begin position="210"/>
        <end position="251"/>
    </location>
</feature>
<keyword evidence="3" id="KW-1185">Reference proteome</keyword>
<protein>
    <submittedName>
        <fullName evidence="2">Uncharacterized protein DUF3710</fullName>
    </submittedName>
</protein>
<feature type="compositionally biased region" description="Basic and acidic residues" evidence="1">
    <location>
        <begin position="441"/>
        <end position="457"/>
    </location>
</feature>
<dbReference type="AlphaFoldDB" id="A0A543FU05"/>
<feature type="region of interest" description="Disordered" evidence="1">
    <location>
        <begin position="1"/>
        <end position="42"/>
    </location>
</feature>
<sequence>MARRVRRTTAVQLDPDGDADLHGGGLALDTESPIPPTGPHDSADLDPEVTEAAGLVDFGSIRVPVPPEGTVTVEPTAGGRMQAVHIRMPEGRLSVSALAAPKSSKLWPELANEIDASLREGGARVRSFRGSWGRELHATSGDATSVFVGVDGPRWMLYGVATGPSAHSELLDSELRRMLRGTVVERGKQPYPVRTILPLTVPEHLAAEAGETPAVPAAGTRKRSQTKAAPGKSAPGKTAPPNSDAATAAAKKAAARRAAARKAAAAAALKAAAKALAEHAAEDGPDAAERPDTARAGRSRSHPVPGTIPTGPEPDAPLHEQAPSARRAAAASWRERPVVPESEAPPPTEALPVARPFENPPVTQAFPAARAGLPPTEPAPPTEALRVVEPGTGGRRRLGEPAPPPSGGRRHLQDPLGEPSHPDGRRRLREPAADLPPPGARYRDPEVPESGRRRPPEPHGAVGATAPWDLGEPDGRRRLREPVADPGVPAIGRRRPQEPWDEAPPAPDAGVSSAGRRRLREPAAPVADPGVSATGRRRLREPGPEGIDALDPRWPVDPPAADAAPGAADAGLSASGRRRLREPWEPAAPVVDTGRRLREPWEEAGPDDGPRPREAGLDALDGRGGRRRLDEPAELPGADTGVSGTGRRRLRESWDGLPGAGPLEPAPGPLDGPGGRRGPEQFGEPRPAAETGASASGRRRLREPSDGPRSAADTGVSASGRRRLREPWDDGPGGRRRPDPGAGEDLLTGAGGRRRLREPEPPPVRDGSQTEPWLYAPDGPPEGSARRTLGAEYLIETGEQDPGWTSALDDYAERRDGGRHSGASDATVRLQTLLGELDPNRPRRRHRR</sequence>
<feature type="compositionally biased region" description="Low complexity" evidence="1">
    <location>
        <begin position="559"/>
        <end position="575"/>
    </location>
</feature>
<dbReference type="Proteomes" id="UP000319818">
    <property type="component" value="Unassembled WGS sequence"/>
</dbReference>
<dbReference type="EMBL" id="VFPH01000002">
    <property type="protein sequence ID" value="TQM37310.1"/>
    <property type="molecule type" value="Genomic_DNA"/>
</dbReference>
<feature type="compositionally biased region" description="Basic and acidic residues" evidence="1">
    <location>
        <begin position="608"/>
        <end position="631"/>
    </location>
</feature>
<evidence type="ECO:0000313" key="3">
    <source>
        <dbReference type="Proteomes" id="UP000319818"/>
    </source>
</evidence>
<feature type="compositionally biased region" description="Low complexity" evidence="1">
    <location>
        <begin position="322"/>
        <end position="332"/>
    </location>
</feature>